<evidence type="ECO:0000313" key="2">
    <source>
        <dbReference type="Proteomes" id="UP001319827"/>
    </source>
</evidence>
<reference evidence="1 2" key="1">
    <citation type="journal article" date="2016" name="C (Basel)">
        <title>Selective Growth of and Electricity Production by Marine Exoelectrogenic Bacteria in Self-Aggregated Hydrogel of Microbially Reduced Graphene Oxide.</title>
        <authorList>
            <person name="Yoshida N."/>
            <person name="Goto Y."/>
            <person name="Miyata Y."/>
        </authorList>
    </citation>
    <scope>NUCLEOTIDE SEQUENCE [LARGE SCALE GENOMIC DNA]</scope>
    <source>
        <strain evidence="1 2">NIT-T3</strain>
    </source>
</reference>
<protein>
    <submittedName>
        <fullName evidence="1">Uncharacterized protein</fullName>
    </submittedName>
</protein>
<dbReference type="RefSeq" id="WP_221249267.1">
    <property type="nucleotide sequence ID" value="NZ_AP024355.1"/>
</dbReference>
<sequence>MTKIDLPPEKKVGHLTLLREPRSITAKEFNALSPSERLDIVRRARGRQKYELLLEASDVRRLVRRLPSQELFMLIKELGPENVPELMELVTTEQFTTFLDLDCWRDQLLEGSAALQWLQVLAEGEEDRVFATLREIDQELLVLLLKKFLSVTRSPADVDDDEARSGAAGGYEVEYLDAEGGKIVNYLLELLFRRDEAFAAQLLEAVRWEQESLLEEEVYRLRTGRLQDRGFPDPFEALGVYAFIDPAGFDPAGYRKSGVLPGEEGVEAPGFALAAARPRNLLAEILAGGVSSGFCWELTYLLNKVMVADRTDVGDVQQVQEQTDEVYRYVNLALEHLSGGDLQKATGLLEEIYLEVLFRLGFSLTLELQRRATPLAKGALAPYLDGPFRALLDGLSRRKPRFFEGLEQEDRGGERPFSSLSELRLSGEWLGRLEVQAALFQEHFPFQLSAPAELRLEGCFPDDPEDLALSDFFLTALANRVLGRPFLPEPIPQAQLPELHARICAEGQLHQALRSETVHWLESLAPGAGAFGDYCLGLWEQEFCAQPVEDLDPRYLSGLIVRMD</sequence>
<reference evidence="1 2" key="2">
    <citation type="journal article" date="2021" name="Int. J. Syst. Evol. Microbiol.">
        <title>Isolation and Polyphasic Characterization of Desulfuromonas versatilis sp. Nov., an Electrogenic Bacteria Capable of Versatile Metabolism Isolated from a Graphene Oxide-Reducing Enrichment Culture.</title>
        <authorList>
            <person name="Xie L."/>
            <person name="Yoshida N."/>
            <person name="Ishii S."/>
            <person name="Meng L."/>
        </authorList>
    </citation>
    <scope>NUCLEOTIDE SEQUENCE [LARGE SCALE GENOMIC DNA]</scope>
    <source>
        <strain evidence="1 2">NIT-T3</strain>
    </source>
</reference>
<dbReference type="EMBL" id="AP024355">
    <property type="protein sequence ID" value="BCR05871.1"/>
    <property type="molecule type" value="Genomic_DNA"/>
</dbReference>
<keyword evidence="2" id="KW-1185">Reference proteome</keyword>
<name>A0ABN6E0Q2_9BACT</name>
<organism evidence="1 2">
    <name type="scientific">Desulfuromonas versatilis</name>
    <dbReference type="NCBI Taxonomy" id="2802975"/>
    <lineage>
        <taxon>Bacteria</taxon>
        <taxon>Pseudomonadati</taxon>
        <taxon>Thermodesulfobacteriota</taxon>
        <taxon>Desulfuromonadia</taxon>
        <taxon>Desulfuromonadales</taxon>
        <taxon>Desulfuromonadaceae</taxon>
        <taxon>Desulfuromonas</taxon>
    </lineage>
</organism>
<evidence type="ECO:0000313" key="1">
    <source>
        <dbReference type="EMBL" id="BCR05871.1"/>
    </source>
</evidence>
<accession>A0ABN6E0Q2</accession>
<dbReference type="Pfam" id="PF19676">
    <property type="entry name" value="DUF6178"/>
    <property type="match status" value="1"/>
</dbReference>
<gene>
    <name evidence="1" type="ORF">DESUT3_29400</name>
</gene>
<dbReference type="Proteomes" id="UP001319827">
    <property type="component" value="Chromosome"/>
</dbReference>
<proteinExistence type="predicted"/>
<dbReference type="InterPro" id="IPR045750">
    <property type="entry name" value="DUF6178"/>
</dbReference>